<accession>A0A075A5I7</accession>
<protein>
    <submittedName>
        <fullName evidence="1">Uncharacterized protein</fullName>
    </submittedName>
</protein>
<organism evidence="1 2">
    <name type="scientific">Opisthorchis viverrini</name>
    <name type="common">Southeast Asian liver fluke</name>
    <dbReference type="NCBI Taxonomy" id="6198"/>
    <lineage>
        <taxon>Eukaryota</taxon>
        <taxon>Metazoa</taxon>
        <taxon>Spiralia</taxon>
        <taxon>Lophotrochozoa</taxon>
        <taxon>Platyhelminthes</taxon>
        <taxon>Trematoda</taxon>
        <taxon>Digenea</taxon>
        <taxon>Opisthorchiida</taxon>
        <taxon>Opisthorchiata</taxon>
        <taxon>Opisthorchiidae</taxon>
        <taxon>Opisthorchis</taxon>
    </lineage>
</organism>
<sequence length="200" mass="22689">MSFRGVGSRKSGICHEETGPYRGVTVCAPQRSIELYWRVSRDNHRVSHTRLGRGWFVLSHRAEVSLLDWIPVDSRLCAVRLATSVKESHKRQVDRCLFIVTKSSIKTPKFRHLVNNDDSVKMRVLDSETESVVPVFKYVSVDYPSQVHHLPILFHLEHSVPISTYIGVCMVSSPKASLKEMVSGKDVHCLHSHPTSSLMK</sequence>
<name>A0A075A5I7_OPIVI</name>
<dbReference type="CTD" id="20316994"/>
<gene>
    <name evidence="1" type="ORF">T265_02806</name>
</gene>
<dbReference type="GeneID" id="20316994"/>
<dbReference type="AlphaFoldDB" id="A0A075A5I7"/>
<reference evidence="1 2" key="1">
    <citation type="submission" date="2013-11" db="EMBL/GenBank/DDBJ databases">
        <title>Opisthorchis viverrini - life in the bile duct.</title>
        <authorList>
            <person name="Young N.D."/>
            <person name="Nagarajan N."/>
            <person name="Lin S.J."/>
            <person name="Korhonen P.K."/>
            <person name="Jex A.R."/>
            <person name="Hall R.S."/>
            <person name="Safavi-Hemami H."/>
            <person name="Kaewkong W."/>
            <person name="Bertrand D."/>
            <person name="Gao S."/>
            <person name="Seet Q."/>
            <person name="Wongkham S."/>
            <person name="Teh B.T."/>
            <person name="Wongkham C."/>
            <person name="Intapan P.M."/>
            <person name="Maleewong W."/>
            <person name="Yang X."/>
            <person name="Hu M."/>
            <person name="Wang Z."/>
            <person name="Hofmann A."/>
            <person name="Sternberg P.W."/>
            <person name="Tan P."/>
            <person name="Wang J."/>
            <person name="Gasser R.B."/>
        </authorList>
    </citation>
    <scope>NUCLEOTIDE SEQUENCE [LARGE SCALE GENOMIC DNA]</scope>
</reference>
<evidence type="ECO:0000313" key="1">
    <source>
        <dbReference type="EMBL" id="KER30880.1"/>
    </source>
</evidence>
<evidence type="ECO:0000313" key="2">
    <source>
        <dbReference type="Proteomes" id="UP000054324"/>
    </source>
</evidence>
<dbReference type="RefSeq" id="XP_009165395.1">
    <property type="nucleotide sequence ID" value="XM_009167131.1"/>
</dbReference>
<proteinExistence type="predicted"/>
<dbReference type="KEGG" id="ovi:T265_02806"/>
<dbReference type="EMBL" id="KL596654">
    <property type="protein sequence ID" value="KER30880.1"/>
    <property type="molecule type" value="Genomic_DNA"/>
</dbReference>
<dbReference type="OrthoDB" id="10647940at2759"/>
<dbReference type="Proteomes" id="UP000054324">
    <property type="component" value="Unassembled WGS sequence"/>
</dbReference>
<keyword evidence="2" id="KW-1185">Reference proteome</keyword>